<gene>
    <name evidence="4" type="ORF">E7027_03245</name>
</gene>
<protein>
    <submittedName>
        <fullName evidence="4">Fic family protein</fullName>
    </submittedName>
</protein>
<evidence type="ECO:0000313" key="5">
    <source>
        <dbReference type="Proteomes" id="UP000725649"/>
    </source>
</evidence>
<dbReference type="Pfam" id="PF22168">
    <property type="entry name" value="DIP2311-like_C"/>
    <property type="match status" value="1"/>
</dbReference>
<evidence type="ECO:0000259" key="3">
    <source>
        <dbReference type="PROSITE" id="PS51459"/>
    </source>
</evidence>
<keyword evidence="2" id="KW-0067">ATP-binding</keyword>
<dbReference type="SUPFAM" id="SSF140931">
    <property type="entry name" value="Fic-like"/>
    <property type="match status" value="1"/>
</dbReference>
<dbReference type="InterPro" id="IPR036388">
    <property type="entry name" value="WH-like_DNA-bd_sf"/>
</dbReference>
<organism evidence="4 5">
    <name type="scientific">Candidatus Avelusimicrobium gallicola</name>
    <dbReference type="NCBI Taxonomy" id="2562704"/>
    <lineage>
        <taxon>Bacteria</taxon>
        <taxon>Pseudomonadati</taxon>
        <taxon>Elusimicrobiota</taxon>
        <taxon>Elusimicrobia</taxon>
        <taxon>Elusimicrobiales</taxon>
        <taxon>Elusimicrobiaceae</taxon>
        <taxon>Candidatus Avelusimicrobium</taxon>
    </lineage>
</organism>
<evidence type="ECO:0000256" key="2">
    <source>
        <dbReference type="PIRSR" id="PIRSR640198-2"/>
    </source>
</evidence>
<dbReference type="Pfam" id="PF13776">
    <property type="entry name" value="DUF4172"/>
    <property type="match status" value="1"/>
</dbReference>
<dbReference type="InterPro" id="IPR054760">
    <property type="entry name" value="DIP2311-like_C"/>
</dbReference>
<accession>A0A928HFY3</accession>
<dbReference type="InterPro" id="IPR040198">
    <property type="entry name" value="Fido_containing"/>
</dbReference>
<dbReference type="Pfam" id="PF02661">
    <property type="entry name" value="Fic"/>
    <property type="match status" value="1"/>
</dbReference>
<comment type="caution">
    <text evidence="4">The sequence shown here is derived from an EMBL/GenBank/DDBJ whole genome shotgun (WGS) entry which is preliminary data.</text>
</comment>
<reference evidence="4" key="1">
    <citation type="submission" date="2019-04" db="EMBL/GenBank/DDBJ databases">
        <title>Evolution of Biomass-Degrading Anaerobic Consortia Revealed by Metagenomics.</title>
        <authorList>
            <person name="Peng X."/>
        </authorList>
    </citation>
    <scope>NUCLEOTIDE SEQUENCE</scope>
    <source>
        <strain evidence="4">SIG66</strain>
    </source>
</reference>
<evidence type="ECO:0000256" key="1">
    <source>
        <dbReference type="PIRSR" id="PIRSR640198-1"/>
    </source>
</evidence>
<keyword evidence="2" id="KW-0547">Nucleotide-binding</keyword>
<feature type="active site" evidence="1">
    <location>
        <position position="203"/>
    </location>
</feature>
<feature type="binding site" evidence="2">
    <location>
        <begin position="207"/>
        <end position="214"/>
    </location>
    <ligand>
        <name>ATP</name>
        <dbReference type="ChEBI" id="CHEBI:30616"/>
    </ligand>
</feature>
<dbReference type="PROSITE" id="PS51459">
    <property type="entry name" value="FIDO"/>
    <property type="match status" value="1"/>
</dbReference>
<dbReference type="GO" id="GO:0005524">
    <property type="term" value="F:ATP binding"/>
    <property type="evidence" value="ECO:0007669"/>
    <property type="project" value="UniProtKB-KW"/>
</dbReference>
<dbReference type="Gene3D" id="1.10.10.10">
    <property type="entry name" value="Winged helix-like DNA-binding domain superfamily/Winged helix DNA-binding domain"/>
    <property type="match status" value="1"/>
</dbReference>
<proteinExistence type="predicted"/>
<sequence>MYIYQNENWPHFTWNKTKILSQLAQVKLSQGLLLGKMQNIGFAMQDNALLQALTEEILKSNQIEGQLLDIAQVRSSIARRLGLPNEDIPVARNVDGTVEMMLDAIQHYDAPTNKARLCAWHQHMFPEGKSGFYTIKAGDYRDDKLGPMQVVSGPMGNEKVHYEAPAATVLDGEMEKLFEFINMDETDNVLKAAITHLWFVILHPFDDGNGRIARALTELLLARSESSANRFYSMSSQIAKERKEYYKQLEITQQGDLNITDWLEWFLQTLEKAIKDSDELLKTVLAKATFWKQHQGETFNDRQSKMLNMLFDGFTGHLTSTKWAKICKCSHDTASRDIADLQQRGILGQIGAGRTTHYRLKLK</sequence>
<dbReference type="InterPro" id="IPR003812">
    <property type="entry name" value="Fido"/>
</dbReference>
<evidence type="ECO:0000313" key="4">
    <source>
        <dbReference type="EMBL" id="MBE6421136.1"/>
    </source>
</evidence>
<dbReference type="InterPro" id="IPR036597">
    <property type="entry name" value="Fido-like_dom_sf"/>
</dbReference>
<dbReference type="Gene3D" id="1.10.3290.10">
    <property type="entry name" value="Fido-like domain"/>
    <property type="match status" value="1"/>
</dbReference>
<dbReference type="PANTHER" id="PTHR13504:SF33">
    <property type="entry name" value="FIC FAMILY PROTEIN"/>
    <property type="match status" value="1"/>
</dbReference>
<dbReference type="EMBL" id="SUVG01000003">
    <property type="protein sequence ID" value="MBE6421136.1"/>
    <property type="molecule type" value="Genomic_DNA"/>
</dbReference>
<name>A0A928HFY3_9BACT</name>
<feature type="binding site" evidence="2">
    <location>
        <begin position="245"/>
        <end position="246"/>
    </location>
    <ligand>
        <name>ATP</name>
        <dbReference type="ChEBI" id="CHEBI:30616"/>
    </ligand>
</feature>
<dbReference type="AlphaFoldDB" id="A0A928HFY3"/>
<dbReference type="PANTHER" id="PTHR13504">
    <property type="entry name" value="FIDO DOMAIN-CONTAINING PROTEIN DDB_G0283145"/>
    <property type="match status" value="1"/>
</dbReference>
<feature type="domain" description="Fido" evidence="3">
    <location>
        <begin position="112"/>
        <end position="268"/>
    </location>
</feature>
<dbReference type="InterPro" id="IPR025230">
    <property type="entry name" value="DUF4172"/>
</dbReference>
<dbReference type="Proteomes" id="UP000725649">
    <property type="component" value="Unassembled WGS sequence"/>
</dbReference>